<evidence type="ECO:0000313" key="3">
    <source>
        <dbReference type="Proteomes" id="UP001295740"/>
    </source>
</evidence>
<gene>
    <name evidence="2" type="ORF">KHLLAP_LOCUS12017</name>
</gene>
<accession>A0AAI8VVQ6</accession>
<proteinExistence type="predicted"/>
<protein>
    <submittedName>
        <fullName evidence="2">Uu.00g071740.m01.CDS01</fullName>
    </submittedName>
</protein>
<dbReference type="EMBL" id="CAUWAG010000018">
    <property type="protein sequence ID" value="CAJ2511549.1"/>
    <property type="molecule type" value="Genomic_DNA"/>
</dbReference>
<evidence type="ECO:0000256" key="1">
    <source>
        <dbReference type="SAM" id="MobiDB-lite"/>
    </source>
</evidence>
<organism evidence="2 3">
    <name type="scientific">Anthostomella pinea</name>
    <dbReference type="NCBI Taxonomy" id="933095"/>
    <lineage>
        <taxon>Eukaryota</taxon>
        <taxon>Fungi</taxon>
        <taxon>Dikarya</taxon>
        <taxon>Ascomycota</taxon>
        <taxon>Pezizomycotina</taxon>
        <taxon>Sordariomycetes</taxon>
        <taxon>Xylariomycetidae</taxon>
        <taxon>Xylariales</taxon>
        <taxon>Xylariaceae</taxon>
        <taxon>Anthostomella</taxon>
    </lineage>
</organism>
<dbReference type="AlphaFoldDB" id="A0AAI8VVQ6"/>
<reference evidence="2" key="1">
    <citation type="submission" date="2023-10" db="EMBL/GenBank/DDBJ databases">
        <authorList>
            <person name="Hackl T."/>
        </authorList>
    </citation>
    <scope>NUCLEOTIDE SEQUENCE</scope>
</reference>
<dbReference type="Proteomes" id="UP001295740">
    <property type="component" value="Unassembled WGS sequence"/>
</dbReference>
<evidence type="ECO:0000313" key="2">
    <source>
        <dbReference type="EMBL" id="CAJ2511549.1"/>
    </source>
</evidence>
<name>A0AAI8VVQ6_9PEZI</name>
<sequence>MAKQPESKNRSPWPWTLPRGVELSAVTSTNTGTTRSGPTGHQTEREMPIAWNIVPEVSVHFSA</sequence>
<feature type="compositionally biased region" description="Polar residues" evidence="1">
    <location>
        <begin position="25"/>
        <end position="41"/>
    </location>
</feature>
<comment type="caution">
    <text evidence="2">The sequence shown here is derived from an EMBL/GenBank/DDBJ whole genome shotgun (WGS) entry which is preliminary data.</text>
</comment>
<feature type="region of interest" description="Disordered" evidence="1">
    <location>
        <begin position="1"/>
        <end position="46"/>
    </location>
</feature>
<keyword evidence="3" id="KW-1185">Reference proteome</keyword>